<evidence type="ECO:0000313" key="1">
    <source>
        <dbReference type="EMBL" id="ORX49591.1"/>
    </source>
</evidence>
<organism evidence="1 2">
    <name type="scientific">Piromyces finnis</name>
    <dbReference type="NCBI Taxonomy" id="1754191"/>
    <lineage>
        <taxon>Eukaryota</taxon>
        <taxon>Fungi</taxon>
        <taxon>Fungi incertae sedis</taxon>
        <taxon>Chytridiomycota</taxon>
        <taxon>Chytridiomycota incertae sedis</taxon>
        <taxon>Neocallimastigomycetes</taxon>
        <taxon>Neocallimastigales</taxon>
        <taxon>Neocallimastigaceae</taxon>
        <taxon>Piromyces</taxon>
    </lineage>
</organism>
<dbReference type="AlphaFoldDB" id="A0A1Y1V857"/>
<reference evidence="1 2" key="2">
    <citation type="submission" date="2016-08" db="EMBL/GenBank/DDBJ databases">
        <title>Pervasive Adenine N6-methylation of Active Genes in Fungi.</title>
        <authorList>
            <consortium name="DOE Joint Genome Institute"/>
            <person name="Mondo S.J."/>
            <person name="Dannebaum R.O."/>
            <person name="Kuo R.C."/>
            <person name="Labutti K."/>
            <person name="Haridas S."/>
            <person name="Kuo A."/>
            <person name="Salamov A."/>
            <person name="Ahrendt S.R."/>
            <person name="Lipzen A."/>
            <person name="Sullivan W."/>
            <person name="Andreopoulos W.B."/>
            <person name="Clum A."/>
            <person name="Lindquist E."/>
            <person name="Daum C."/>
            <person name="Ramamoorthy G.K."/>
            <person name="Gryganskyi A."/>
            <person name="Culley D."/>
            <person name="Magnuson J.K."/>
            <person name="James T.Y."/>
            <person name="O'Malley M.A."/>
            <person name="Stajich J.E."/>
            <person name="Spatafora J.W."/>
            <person name="Visel A."/>
            <person name="Grigoriev I.V."/>
        </authorList>
    </citation>
    <scope>NUCLEOTIDE SEQUENCE [LARGE SCALE GENOMIC DNA]</scope>
    <source>
        <strain evidence="2">finn</strain>
    </source>
</reference>
<sequence length="302" mass="36319">MKLYNKYKQFTEIIQFQELEWYIYFNNKDKILPVIADKEEYIKNNILTPENSGYKIILSTNKNSTDNNFVFHDKKLLFDSISESNLVPKCVKVIRKYKEKEKETSVYFDITYKLDKHCKGKFPSNLFISYGYELQGLYRQYFDIPEINNKFMICSNCNKYTNIPSQKELVNCVKEKFKNKQLKLINENYNYNDINILSFSVDNNMNIYPYCVFDYVYNCNSYFPFLIIMLNTCKLFTLLNYRYEYVVSSDKNLFNFNDDFVQAIFSIKRISRLKGIFMDIDLFRNNDFSFNWNSIFIVISLL</sequence>
<comment type="caution">
    <text evidence="1">The sequence shown here is derived from an EMBL/GenBank/DDBJ whole genome shotgun (WGS) entry which is preliminary data.</text>
</comment>
<name>A0A1Y1V857_9FUNG</name>
<accession>A0A1Y1V857</accession>
<protein>
    <submittedName>
        <fullName evidence="1">Uncharacterized protein</fullName>
    </submittedName>
</protein>
<keyword evidence="2" id="KW-1185">Reference proteome</keyword>
<dbReference type="OrthoDB" id="2170929at2759"/>
<proteinExistence type="predicted"/>
<dbReference type="EMBL" id="MCFH01000023">
    <property type="protein sequence ID" value="ORX49591.1"/>
    <property type="molecule type" value="Genomic_DNA"/>
</dbReference>
<evidence type="ECO:0000313" key="2">
    <source>
        <dbReference type="Proteomes" id="UP000193719"/>
    </source>
</evidence>
<reference evidence="1 2" key="1">
    <citation type="submission" date="2016-08" db="EMBL/GenBank/DDBJ databases">
        <title>Genomes of anaerobic fungi encode conserved fungal cellulosomes for biomass hydrolysis.</title>
        <authorList>
            <consortium name="DOE Joint Genome Institute"/>
            <person name="Haitjema C.H."/>
            <person name="Gilmore S.P."/>
            <person name="Henske J.K."/>
            <person name="Solomon K.V."/>
            <person name="De Groot R."/>
            <person name="Kuo A."/>
            <person name="Mondo S.J."/>
            <person name="Salamov A.A."/>
            <person name="Labutti K."/>
            <person name="Zhao Z."/>
            <person name="Chiniquy J."/>
            <person name="Barry K."/>
            <person name="Brewer H.M."/>
            <person name="Purvine S.O."/>
            <person name="Wright A.T."/>
            <person name="Boxma B."/>
            <person name="Van Alen T."/>
            <person name="Hackstein J.H."/>
            <person name="Baker S.E."/>
            <person name="Grigoriev I.V."/>
            <person name="O'Malley M.A."/>
        </authorList>
    </citation>
    <scope>NUCLEOTIDE SEQUENCE [LARGE SCALE GENOMIC DNA]</scope>
    <source>
        <strain evidence="2">finn</strain>
    </source>
</reference>
<dbReference type="Proteomes" id="UP000193719">
    <property type="component" value="Unassembled WGS sequence"/>
</dbReference>
<gene>
    <name evidence="1" type="ORF">BCR36DRAFT_450130</name>
</gene>